<evidence type="ECO:0008006" key="5">
    <source>
        <dbReference type="Google" id="ProtNLM"/>
    </source>
</evidence>
<feature type="compositionally biased region" description="Low complexity" evidence="2">
    <location>
        <begin position="151"/>
        <end position="161"/>
    </location>
</feature>
<dbReference type="EMBL" id="MCOG01000032">
    <property type="protein sequence ID" value="ORY73749.1"/>
    <property type="molecule type" value="Genomic_DNA"/>
</dbReference>
<feature type="compositionally biased region" description="Low complexity" evidence="2">
    <location>
        <begin position="105"/>
        <end position="128"/>
    </location>
</feature>
<dbReference type="GO" id="GO:0005737">
    <property type="term" value="C:cytoplasm"/>
    <property type="evidence" value="ECO:0007669"/>
    <property type="project" value="TreeGrafter"/>
</dbReference>
<evidence type="ECO:0000313" key="4">
    <source>
        <dbReference type="Proteomes" id="UP000193920"/>
    </source>
</evidence>
<dbReference type="Proteomes" id="UP000193920">
    <property type="component" value="Unassembled WGS sequence"/>
</dbReference>
<dbReference type="STRING" id="1754190.A0A1Y2EQC1"/>
<dbReference type="InterPro" id="IPR039301">
    <property type="entry name" value="Sip5/DA2"/>
</dbReference>
<evidence type="ECO:0000256" key="1">
    <source>
        <dbReference type="ARBA" id="ARBA00010402"/>
    </source>
</evidence>
<dbReference type="PANTHER" id="PTHR31315">
    <property type="entry name" value="PROTEIN SIP5"/>
    <property type="match status" value="1"/>
</dbReference>
<dbReference type="OrthoDB" id="21471at2759"/>
<comment type="similarity">
    <text evidence="1">Belongs to the SIP5 family.</text>
</comment>
<name>A0A1Y2EQC1_9FUNG</name>
<proteinExistence type="inferred from homology"/>
<feature type="region of interest" description="Disordered" evidence="2">
    <location>
        <begin position="480"/>
        <end position="532"/>
    </location>
</feature>
<sequence length="532" mass="60462">MGNSNTKRSDDSNSSSNCRKKKEFVDQPINYGSLVPQGIYTAPPEYDIEVVRGFILKKKLSPFYKGMEEYFDNPFPGGSSSTNQNVLNESSKGELILNNNNEMIENNNDINSINTSKNKFTRRNSLNENRGRRSRNGSFSSGRIRRNSLHNNNNNGNNNGNKSDIEDSINFSSSVLSPSSVYSSLKVDPEHPIYSKEEFFKYPIECPICFLYYPRNINYTRCCDQPICTECFIQIKRTFQNPEPTCCPFCVQPNFGVTYLSPDSEEYQKQYEILVKAKERHETDSEKLLSQGSTPGRKRRNVISYTDSHIVTSDDIYPGWNLKYEQYQREQQRLEAMRVRNFNAQVNNSAAFALLNAFLQLPSQENNNNRRIRGGSTNIRNLGNDLEEIMLLEAIRRSLADSNNSNEEINNMTTIEEVNNNATINSNENDNTSNLSITNVPEVSTENIINTSSINDNEILNTDNTIDNPSSSNVINVVTNNQNNDNRNDNPEESGYVRHTNNNNNNLDLTNNSVNDNKKPNIIDSTTPHINS</sequence>
<gene>
    <name evidence="3" type="ORF">LY90DRAFT_666505</name>
</gene>
<feature type="compositionally biased region" description="Polar residues" evidence="2">
    <location>
        <begin position="523"/>
        <end position="532"/>
    </location>
</feature>
<accession>A0A1Y2EQC1</accession>
<feature type="compositionally biased region" description="Low complexity" evidence="2">
    <location>
        <begin position="1"/>
        <end position="17"/>
    </location>
</feature>
<feature type="compositionally biased region" description="Low complexity" evidence="2">
    <location>
        <begin position="500"/>
        <end position="515"/>
    </location>
</feature>
<protein>
    <recommendedName>
        <fullName evidence="5">RING-type domain-containing protein</fullName>
    </recommendedName>
</protein>
<evidence type="ECO:0000256" key="2">
    <source>
        <dbReference type="SAM" id="MobiDB-lite"/>
    </source>
</evidence>
<organism evidence="3 4">
    <name type="scientific">Neocallimastix californiae</name>
    <dbReference type="NCBI Taxonomy" id="1754190"/>
    <lineage>
        <taxon>Eukaryota</taxon>
        <taxon>Fungi</taxon>
        <taxon>Fungi incertae sedis</taxon>
        <taxon>Chytridiomycota</taxon>
        <taxon>Chytridiomycota incertae sedis</taxon>
        <taxon>Neocallimastigomycetes</taxon>
        <taxon>Neocallimastigales</taxon>
        <taxon>Neocallimastigaceae</taxon>
        <taxon>Neocallimastix</taxon>
    </lineage>
</organism>
<dbReference type="PANTHER" id="PTHR31315:SF1">
    <property type="entry name" value="PROTEIN SIP5"/>
    <property type="match status" value="1"/>
</dbReference>
<keyword evidence="4" id="KW-1185">Reference proteome</keyword>
<feature type="region of interest" description="Disordered" evidence="2">
    <location>
        <begin position="1"/>
        <end position="22"/>
    </location>
</feature>
<evidence type="ECO:0000313" key="3">
    <source>
        <dbReference type="EMBL" id="ORY73749.1"/>
    </source>
</evidence>
<dbReference type="AlphaFoldDB" id="A0A1Y2EQC1"/>
<reference evidence="3 4" key="1">
    <citation type="submission" date="2016-08" db="EMBL/GenBank/DDBJ databases">
        <title>A Parts List for Fungal Cellulosomes Revealed by Comparative Genomics.</title>
        <authorList>
            <consortium name="DOE Joint Genome Institute"/>
            <person name="Haitjema C.H."/>
            <person name="Gilmore S.P."/>
            <person name="Henske J.K."/>
            <person name="Solomon K.V."/>
            <person name="De Groot R."/>
            <person name="Kuo A."/>
            <person name="Mondo S.J."/>
            <person name="Salamov A.A."/>
            <person name="Labutti K."/>
            <person name="Zhao Z."/>
            <person name="Chiniquy J."/>
            <person name="Barry K."/>
            <person name="Brewer H.M."/>
            <person name="Purvine S.O."/>
            <person name="Wright A.T."/>
            <person name="Boxma B."/>
            <person name="Van Alen T."/>
            <person name="Hackstein J.H."/>
            <person name="Baker S.E."/>
            <person name="Grigoriev I.V."/>
            <person name="O'Malley M.A."/>
        </authorList>
    </citation>
    <scope>NUCLEOTIDE SEQUENCE [LARGE SCALE GENOMIC DNA]</scope>
    <source>
        <strain evidence="3 4">G1</strain>
    </source>
</reference>
<comment type="caution">
    <text evidence="3">The sequence shown here is derived from an EMBL/GenBank/DDBJ whole genome shotgun (WGS) entry which is preliminary data.</text>
</comment>
<feature type="region of interest" description="Disordered" evidence="2">
    <location>
        <begin position="105"/>
        <end position="165"/>
    </location>
</feature>